<dbReference type="PANTHER" id="PTHR21716">
    <property type="entry name" value="TRANSMEMBRANE PROTEIN"/>
    <property type="match status" value="1"/>
</dbReference>
<feature type="transmembrane region" description="Helical" evidence="9">
    <location>
        <begin position="455"/>
        <end position="487"/>
    </location>
</feature>
<keyword evidence="4" id="KW-1003">Cell membrane</keyword>
<organism evidence="10 11">
    <name type="scientific">Micromonospora thermarum</name>
    <dbReference type="NCBI Taxonomy" id="2720024"/>
    <lineage>
        <taxon>Bacteria</taxon>
        <taxon>Bacillati</taxon>
        <taxon>Actinomycetota</taxon>
        <taxon>Actinomycetes</taxon>
        <taxon>Micromonosporales</taxon>
        <taxon>Micromonosporaceae</taxon>
        <taxon>Micromonospora</taxon>
    </lineage>
</organism>
<feature type="transmembrane region" description="Helical" evidence="9">
    <location>
        <begin position="301"/>
        <end position="326"/>
    </location>
</feature>
<keyword evidence="5 9" id="KW-0812">Transmembrane</keyword>
<evidence type="ECO:0000313" key="11">
    <source>
        <dbReference type="Proteomes" id="UP000783871"/>
    </source>
</evidence>
<reference evidence="10 11" key="1">
    <citation type="submission" date="2020-03" db="EMBL/GenBank/DDBJ databases">
        <title>WGS of actinomycetes isolated from Thailand.</title>
        <authorList>
            <person name="Thawai C."/>
        </authorList>
    </citation>
    <scope>NUCLEOTIDE SEQUENCE [LARGE SCALE GENOMIC DNA]</scope>
    <source>
        <strain evidence="10 11">HSS6-12</strain>
    </source>
</reference>
<evidence type="ECO:0000256" key="4">
    <source>
        <dbReference type="ARBA" id="ARBA00022475"/>
    </source>
</evidence>
<feature type="transmembrane region" description="Helical" evidence="9">
    <location>
        <begin position="361"/>
        <end position="382"/>
    </location>
</feature>
<feature type="transmembrane region" description="Helical" evidence="9">
    <location>
        <begin position="413"/>
        <end position="435"/>
    </location>
</feature>
<comment type="subcellular location">
    <subcellularLocation>
        <location evidence="1">Cell membrane</location>
        <topology evidence="1">Multi-pass membrane protein</topology>
    </subcellularLocation>
</comment>
<dbReference type="EMBL" id="JAATEO010000004">
    <property type="protein sequence ID" value="NJP31510.1"/>
    <property type="molecule type" value="Genomic_DNA"/>
</dbReference>
<evidence type="ECO:0000256" key="3">
    <source>
        <dbReference type="ARBA" id="ARBA00022448"/>
    </source>
</evidence>
<comment type="similarity">
    <text evidence="2">Belongs to the autoinducer-2 exporter (AI-2E) (TC 2.A.86) family.</text>
</comment>
<proteinExistence type="inferred from homology"/>
<feature type="region of interest" description="Disordered" evidence="8">
    <location>
        <begin position="92"/>
        <end position="135"/>
    </location>
</feature>
<dbReference type="PANTHER" id="PTHR21716:SF53">
    <property type="entry name" value="PERMEASE PERM-RELATED"/>
    <property type="match status" value="1"/>
</dbReference>
<protein>
    <submittedName>
        <fullName evidence="10">AI-2E family transporter</fullName>
    </submittedName>
</protein>
<evidence type="ECO:0000256" key="7">
    <source>
        <dbReference type="ARBA" id="ARBA00023136"/>
    </source>
</evidence>
<feature type="compositionally biased region" description="Basic and acidic residues" evidence="8">
    <location>
        <begin position="92"/>
        <end position="116"/>
    </location>
</feature>
<keyword evidence="3" id="KW-0813">Transport</keyword>
<evidence type="ECO:0000256" key="6">
    <source>
        <dbReference type="ARBA" id="ARBA00022989"/>
    </source>
</evidence>
<feature type="transmembrane region" description="Helical" evidence="9">
    <location>
        <begin position="188"/>
        <end position="213"/>
    </location>
</feature>
<dbReference type="Pfam" id="PF01594">
    <property type="entry name" value="AI-2E_transport"/>
    <property type="match status" value="1"/>
</dbReference>
<comment type="caution">
    <text evidence="10">The sequence shown here is derived from an EMBL/GenBank/DDBJ whole genome shotgun (WGS) entry which is preliminary data.</text>
</comment>
<dbReference type="InterPro" id="IPR002549">
    <property type="entry name" value="AI-2E-like"/>
</dbReference>
<feature type="transmembrane region" description="Helical" evidence="9">
    <location>
        <begin position="161"/>
        <end position="182"/>
    </location>
</feature>
<sequence>MRTSTRSCSSRIGRPESRFLSAVTSQTLPCPAPPTPAWLRGGGWGQCVADLPYGGRVGRILSDLTPWPVTASSQEVRLSRFERMRGRLRRAYESGRESVRAGRASAETRRAPEVPERAGTASPASPGPVAPPAATVVGAENPTAVHNSTTSRDDADVPHGLRIAAAWSWRLIAIGIVAWALLKIVGQIRIVIIPLAIALLLSALLAPAVGWLLRARLPRSLATAVVLVGGLAGVIGTLTLVVNEFIQGVPELSEKSSQGVRQIQDWLKTGPLHLDDGQLNRYIDEAEAWVESNTQTFTSGAISTAATLAEVLTGTVLVLFATFFFLRDGNRIWRFLVRLLPVGARWKVDDAGRASWQTLGAYVRATVLVAFIDAVGIGIFLVVFDIPFAFPLAALVFLASFIPIVGATLSGGVAVLVALVDSGPITALIILGAVIGVQQLEGHVLQPLIMGRAVAIHPLAVIVGIAAGVVLAGITGALVAVPLIAVLNTAIRRLAARTVPDTPPDAVVVASQAP</sequence>
<feature type="transmembrane region" description="Helical" evidence="9">
    <location>
        <begin position="220"/>
        <end position="242"/>
    </location>
</feature>
<evidence type="ECO:0000256" key="2">
    <source>
        <dbReference type="ARBA" id="ARBA00009773"/>
    </source>
</evidence>
<gene>
    <name evidence="10" type="ORF">HCJ94_05780</name>
</gene>
<keyword evidence="6 9" id="KW-1133">Transmembrane helix</keyword>
<evidence type="ECO:0000256" key="8">
    <source>
        <dbReference type="SAM" id="MobiDB-lite"/>
    </source>
</evidence>
<keyword evidence="11" id="KW-1185">Reference proteome</keyword>
<keyword evidence="7 9" id="KW-0472">Membrane</keyword>
<dbReference type="Proteomes" id="UP000783871">
    <property type="component" value="Unassembled WGS sequence"/>
</dbReference>
<feature type="transmembrane region" description="Helical" evidence="9">
    <location>
        <begin position="388"/>
        <end position="406"/>
    </location>
</feature>
<evidence type="ECO:0000256" key="1">
    <source>
        <dbReference type="ARBA" id="ARBA00004651"/>
    </source>
</evidence>
<evidence type="ECO:0000256" key="5">
    <source>
        <dbReference type="ARBA" id="ARBA00022692"/>
    </source>
</evidence>
<name>A0ABX0Z150_9ACTN</name>
<evidence type="ECO:0000313" key="10">
    <source>
        <dbReference type="EMBL" id="NJP31510.1"/>
    </source>
</evidence>
<accession>A0ABX0Z150</accession>
<evidence type="ECO:0000256" key="9">
    <source>
        <dbReference type="SAM" id="Phobius"/>
    </source>
</evidence>